<dbReference type="AlphaFoldDB" id="A0A5D2AG37"/>
<organism evidence="1 2">
    <name type="scientific">Gossypium darwinii</name>
    <name type="common">Darwin's cotton</name>
    <name type="synonym">Gossypium barbadense var. darwinii</name>
    <dbReference type="NCBI Taxonomy" id="34276"/>
    <lineage>
        <taxon>Eukaryota</taxon>
        <taxon>Viridiplantae</taxon>
        <taxon>Streptophyta</taxon>
        <taxon>Embryophyta</taxon>
        <taxon>Tracheophyta</taxon>
        <taxon>Spermatophyta</taxon>
        <taxon>Magnoliopsida</taxon>
        <taxon>eudicotyledons</taxon>
        <taxon>Gunneridae</taxon>
        <taxon>Pentapetalae</taxon>
        <taxon>rosids</taxon>
        <taxon>malvids</taxon>
        <taxon>Malvales</taxon>
        <taxon>Malvaceae</taxon>
        <taxon>Malvoideae</taxon>
        <taxon>Gossypium</taxon>
    </lineage>
</organism>
<protein>
    <submittedName>
        <fullName evidence="1">Uncharacterized protein</fullName>
    </submittedName>
</protein>
<dbReference type="EMBL" id="CM017712">
    <property type="protein sequence ID" value="TYG42805.1"/>
    <property type="molecule type" value="Genomic_DNA"/>
</dbReference>
<accession>A0A5D2AG37</accession>
<name>A0A5D2AG37_GOSDA</name>
<sequence length="42" mass="5030">MSEYLDAHLDMWTSKVEPLFGVDIKSRWASNLHDRYISQYIL</sequence>
<keyword evidence="2" id="KW-1185">Reference proteome</keyword>
<gene>
    <name evidence="1" type="ORF">ES288_D12G286400v1</name>
</gene>
<evidence type="ECO:0000313" key="2">
    <source>
        <dbReference type="Proteomes" id="UP000323506"/>
    </source>
</evidence>
<reference evidence="1 2" key="1">
    <citation type="submission" date="2019-06" db="EMBL/GenBank/DDBJ databases">
        <title>WGS assembly of Gossypium darwinii.</title>
        <authorList>
            <person name="Chen Z.J."/>
            <person name="Sreedasyam A."/>
            <person name="Ando A."/>
            <person name="Song Q."/>
            <person name="De L."/>
            <person name="Hulse-Kemp A."/>
            <person name="Ding M."/>
            <person name="Ye W."/>
            <person name="Kirkbride R."/>
            <person name="Jenkins J."/>
            <person name="Plott C."/>
            <person name="Lovell J."/>
            <person name="Lin Y.-M."/>
            <person name="Vaughn R."/>
            <person name="Liu B."/>
            <person name="Li W."/>
            <person name="Simpson S."/>
            <person name="Scheffler B."/>
            <person name="Saski C."/>
            <person name="Grover C."/>
            <person name="Hu G."/>
            <person name="Conover J."/>
            <person name="Carlson J."/>
            <person name="Shu S."/>
            <person name="Boston L."/>
            <person name="Williams M."/>
            <person name="Peterson D."/>
            <person name="Mcgee K."/>
            <person name="Jones D."/>
            <person name="Wendel J."/>
            <person name="Stelly D."/>
            <person name="Grimwood J."/>
            <person name="Schmutz J."/>
        </authorList>
    </citation>
    <scope>NUCLEOTIDE SEQUENCE [LARGE SCALE GENOMIC DNA]</scope>
    <source>
        <strain evidence="1">1808015.09</strain>
    </source>
</reference>
<dbReference type="Proteomes" id="UP000323506">
    <property type="component" value="Chromosome D12"/>
</dbReference>
<evidence type="ECO:0000313" key="1">
    <source>
        <dbReference type="EMBL" id="TYG42805.1"/>
    </source>
</evidence>
<proteinExistence type="predicted"/>